<evidence type="ECO:0000256" key="4">
    <source>
        <dbReference type="ARBA" id="ARBA00007806"/>
    </source>
</evidence>
<evidence type="ECO:0000256" key="6">
    <source>
        <dbReference type="ARBA" id="ARBA00022729"/>
    </source>
</evidence>
<name>A0A420YFJ1_9PEZI</name>
<sequence length="922" mass="102919">MTRFALVGLWLCAKLTTAGVLISRDYPSDQPLTACPGYRATNVHTTATGLTADLKLAGKACNVYGTDLDNLILEVTYETDNRLHVKIQDAANQVYQVPASVLPRPAASGVDASASALKFAYKTNPFSFTVSRSKTGEVLFDTSAASLVFESQYLRLRTKLPNNPNLYGLGEHSDPFRLNTTDYIRTLWPQDAYGIPNGANLYGHHPVYFEHRTTGTHGVFLLNSNGMDVMVNKTAESGQYLEYNTLGGVLDFYFVAGPSPIDVSKQYAEIVGLPAMQPYWGLGYHNCRYGYQDAFDVAEAVYNYSKAGIPLETMWTDIDYMDRRRVFSLDPERFPIEKMRALVDHLHANDQHYVVMVDPAVAYQNYPPFERGVQADIFLKRAENNTIWKGVVWPGVTAFPDWFHPNASSYWDNEFRIFFSPDDGVDIDALWIDMNEPSNFPCNFPCDDPETAAIGYPPDPPPVRAPPRPLPGWPCILQPEGADCKDSTKRDNLSPAVRSTTSDIIPPITALDTRQSSGQQLGLPNRDLLFPKYAIHNKAAYTDSWNSDHGGISNHTVNTNLIHHNGLAEYDTHSIYGTMMSVFSRHAMAARRPSLRPMVITRSTFAGAGASVGHWLGDNLSDWPHYRWSVRTMLNFASVFQVPVVGSDVCGFGDATTEELCARWAMLGAFSPFYRNHNSLGEPPQEFFVWESVTKAAKKAIDVRYRMLDYLYTALYDQTRTGQPLINPVWYLYPGEEGTFGLEMEYFYGQGLLVAPVQGEGETSVRVYLPDDVFYDFWTHAKVRGKGGYITVEDVGITDIPLYYRGGVIVPQRLNSTMTTTELRKQDFELIVPVGKDGKATGRLYIDDGVSLVLKSVTDVDFSYEAGTLNVNGTFGLQTGLKIAKVTVLGGRKCKSRKRDAVDEKTFVVEKSLDKPFSIKLQ</sequence>
<evidence type="ECO:0000259" key="17">
    <source>
        <dbReference type="Pfam" id="PF13802"/>
    </source>
</evidence>
<feature type="domain" description="Glycoside hydrolase family 31 N-terminal" evidence="17">
    <location>
        <begin position="95"/>
        <end position="226"/>
    </location>
</feature>
<dbReference type="SUPFAM" id="SSF51445">
    <property type="entry name" value="(Trans)glycosidases"/>
    <property type="match status" value="1"/>
</dbReference>
<dbReference type="OrthoDB" id="5839090at2759"/>
<keyword evidence="12" id="KW-0624">Polysaccharide degradation</keyword>
<comment type="subcellular location">
    <subcellularLocation>
        <location evidence="3">Secreted</location>
    </subcellularLocation>
</comment>
<evidence type="ECO:0000256" key="2">
    <source>
        <dbReference type="ARBA" id="ARBA00001657"/>
    </source>
</evidence>
<evidence type="ECO:0000313" key="20">
    <source>
        <dbReference type="Proteomes" id="UP000275385"/>
    </source>
</evidence>
<evidence type="ECO:0000256" key="12">
    <source>
        <dbReference type="ARBA" id="ARBA00023326"/>
    </source>
</evidence>
<dbReference type="GO" id="GO:0000272">
    <property type="term" value="P:polysaccharide catabolic process"/>
    <property type="evidence" value="ECO:0007669"/>
    <property type="project" value="UniProtKB-KW"/>
</dbReference>
<dbReference type="Pfam" id="PF13802">
    <property type="entry name" value="Gal_mutarotas_2"/>
    <property type="match status" value="1"/>
</dbReference>
<feature type="chain" id="PRO_5019384849" description="Alpha/beta-glucosidase agdC" evidence="15">
    <location>
        <begin position="19"/>
        <end position="922"/>
    </location>
</feature>
<dbReference type="Gene3D" id="2.60.40.1180">
    <property type="entry name" value="Golgi alpha-mannosidase II"/>
    <property type="match status" value="2"/>
</dbReference>
<dbReference type="GO" id="GO:0005576">
    <property type="term" value="C:extracellular region"/>
    <property type="evidence" value="ECO:0007669"/>
    <property type="project" value="UniProtKB-SubCell"/>
</dbReference>
<dbReference type="InterPro" id="IPR011013">
    <property type="entry name" value="Gal_mutarotase_sf_dom"/>
</dbReference>
<evidence type="ECO:0000259" key="16">
    <source>
        <dbReference type="Pfam" id="PF01055"/>
    </source>
</evidence>
<evidence type="ECO:0000256" key="3">
    <source>
        <dbReference type="ARBA" id="ARBA00004613"/>
    </source>
</evidence>
<dbReference type="SUPFAM" id="SSF51011">
    <property type="entry name" value="Glycosyl hydrolase domain"/>
    <property type="match status" value="1"/>
</dbReference>
<dbReference type="PANTHER" id="PTHR22762">
    <property type="entry name" value="ALPHA-GLUCOSIDASE"/>
    <property type="match status" value="1"/>
</dbReference>
<evidence type="ECO:0000313" key="19">
    <source>
        <dbReference type="EMBL" id="RKU46668.1"/>
    </source>
</evidence>
<feature type="signal peptide" evidence="15">
    <location>
        <begin position="1"/>
        <end position="18"/>
    </location>
</feature>
<keyword evidence="20" id="KW-1185">Reference proteome</keyword>
<dbReference type="InterPro" id="IPR048395">
    <property type="entry name" value="Glyco_hydro_31_C"/>
</dbReference>
<evidence type="ECO:0000256" key="7">
    <source>
        <dbReference type="ARBA" id="ARBA00022801"/>
    </source>
</evidence>
<dbReference type="GO" id="GO:0004558">
    <property type="term" value="F:alpha-1,4-glucosidase activity"/>
    <property type="evidence" value="ECO:0007669"/>
    <property type="project" value="UniProtKB-EC"/>
</dbReference>
<dbReference type="InterPro" id="IPR013780">
    <property type="entry name" value="Glyco_hydro_b"/>
</dbReference>
<dbReference type="Gene3D" id="3.20.20.80">
    <property type="entry name" value="Glycosidases"/>
    <property type="match status" value="2"/>
</dbReference>
<gene>
    <name evidence="19" type="ORF">DL546_008302</name>
</gene>
<evidence type="ECO:0000256" key="10">
    <source>
        <dbReference type="ARBA" id="ARBA00023295"/>
    </source>
</evidence>
<evidence type="ECO:0000256" key="8">
    <source>
        <dbReference type="ARBA" id="ARBA00023180"/>
    </source>
</evidence>
<keyword evidence="7 14" id="KW-0378">Hydrolase</keyword>
<reference evidence="19 20" key="1">
    <citation type="submission" date="2018-08" db="EMBL/GenBank/DDBJ databases">
        <title>Draft genome of the lignicolous fungus Coniochaeta pulveracea.</title>
        <authorList>
            <person name="Borstlap C.J."/>
            <person name="De Witt R.N."/>
            <person name="Botha A."/>
            <person name="Volschenk H."/>
        </authorList>
    </citation>
    <scope>NUCLEOTIDE SEQUENCE [LARGE SCALE GENOMIC DNA]</scope>
    <source>
        <strain evidence="19 20">CAB683</strain>
    </source>
</reference>
<evidence type="ECO:0000256" key="14">
    <source>
        <dbReference type="RuleBase" id="RU361185"/>
    </source>
</evidence>
<keyword evidence="8" id="KW-0325">Glycoprotein</keyword>
<evidence type="ECO:0000256" key="15">
    <source>
        <dbReference type="SAM" id="SignalP"/>
    </source>
</evidence>
<keyword evidence="11" id="KW-0961">Cell wall biogenesis/degradation</keyword>
<keyword evidence="10 14" id="KW-0326">Glycosidase</keyword>
<dbReference type="CDD" id="cd06602">
    <property type="entry name" value="GH31_MGAM_SI_GAA"/>
    <property type="match status" value="1"/>
</dbReference>
<dbReference type="InterPro" id="IPR025887">
    <property type="entry name" value="Glyco_hydro_31_N_dom"/>
</dbReference>
<comment type="function">
    <text evidence="13">Glucosidase involved in the degradation of cellulosic biomass. Has both alpha- and beta-glucosidase activity.</text>
</comment>
<keyword evidence="6 15" id="KW-0732">Signal</keyword>
<evidence type="ECO:0000256" key="9">
    <source>
        <dbReference type="ARBA" id="ARBA00023277"/>
    </source>
</evidence>
<dbReference type="InterPro" id="IPR000322">
    <property type="entry name" value="Glyco_hydro_31_TIM"/>
</dbReference>
<evidence type="ECO:0000256" key="5">
    <source>
        <dbReference type="ARBA" id="ARBA00022525"/>
    </source>
</evidence>
<accession>A0A420YFJ1</accession>
<evidence type="ECO:0008006" key="21">
    <source>
        <dbReference type="Google" id="ProtNLM"/>
    </source>
</evidence>
<feature type="domain" description="Glycosyl hydrolase family 31 C-terminal" evidence="18">
    <location>
        <begin position="722"/>
        <end position="810"/>
    </location>
</feature>
<organism evidence="19 20">
    <name type="scientific">Coniochaeta pulveracea</name>
    <dbReference type="NCBI Taxonomy" id="177199"/>
    <lineage>
        <taxon>Eukaryota</taxon>
        <taxon>Fungi</taxon>
        <taxon>Dikarya</taxon>
        <taxon>Ascomycota</taxon>
        <taxon>Pezizomycotina</taxon>
        <taxon>Sordariomycetes</taxon>
        <taxon>Sordariomycetidae</taxon>
        <taxon>Coniochaetales</taxon>
        <taxon>Coniochaetaceae</taxon>
        <taxon>Coniochaeta</taxon>
    </lineage>
</organism>
<dbReference type="PANTHER" id="PTHR22762:SF67">
    <property type="entry name" value="ALPHA_BETA-GLUCOSIDASE AGDC-RELATED"/>
    <property type="match status" value="1"/>
</dbReference>
<dbReference type="Pfam" id="PF21365">
    <property type="entry name" value="Glyco_hydro_31_3rd"/>
    <property type="match status" value="1"/>
</dbReference>
<dbReference type="Gene3D" id="2.60.40.1760">
    <property type="entry name" value="glycosyl hydrolase (family 31)"/>
    <property type="match status" value="1"/>
</dbReference>
<protein>
    <recommendedName>
        <fullName evidence="21">Alpha/beta-glucosidase agdC</fullName>
    </recommendedName>
</protein>
<evidence type="ECO:0000256" key="1">
    <source>
        <dbReference type="ARBA" id="ARBA00000448"/>
    </source>
</evidence>
<dbReference type="AlphaFoldDB" id="A0A420YFJ1"/>
<dbReference type="GO" id="GO:0030246">
    <property type="term" value="F:carbohydrate binding"/>
    <property type="evidence" value="ECO:0007669"/>
    <property type="project" value="InterPro"/>
</dbReference>
<keyword evidence="9" id="KW-0119">Carbohydrate metabolism</keyword>
<dbReference type="GO" id="GO:0071555">
    <property type="term" value="P:cell wall organization"/>
    <property type="evidence" value="ECO:0007669"/>
    <property type="project" value="UniProtKB-KW"/>
</dbReference>
<keyword evidence="5" id="KW-0964">Secreted</keyword>
<dbReference type="InterPro" id="IPR017853">
    <property type="entry name" value="GH"/>
</dbReference>
<dbReference type="Pfam" id="PF01055">
    <property type="entry name" value="Glyco_hydro_31_2nd"/>
    <property type="match status" value="1"/>
</dbReference>
<evidence type="ECO:0000259" key="18">
    <source>
        <dbReference type="Pfam" id="PF21365"/>
    </source>
</evidence>
<dbReference type="STRING" id="177199.A0A420YFJ1"/>
<evidence type="ECO:0000256" key="11">
    <source>
        <dbReference type="ARBA" id="ARBA00023316"/>
    </source>
</evidence>
<dbReference type="GO" id="GO:0008422">
    <property type="term" value="F:beta-glucosidase activity"/>
    <property type="evidence" value="ECO:0007669"/>
    <property type="project" value="UniProtKB-EC"/>
</dbReference>
<dbReference type="SUPFAM" id="SSF74650">
    <property type="entry name" value="Galactose mutarotase-like"/>
    <property type="match status" value="1"/>
</dbReference>
<comment type="catalytic activity">
    <reaction evidence="2">
        <text>Hydrolysis of terminal, non-reducing (1-&gt;4)-linked alpha-D-glucose residues with release of alpha-D-glucose.</text>
        <dbReference type="EC" id="3.2.1.20"/>
    </reaction>
</comment>
<dbReference type="CDD" id="cd14752">
    <property type="entry name" value="GH31_N"/>
    <property type="match status" value="1"/>
</dbReference>
<comment type="similarity">
    <text evidence="4 14">Belongs to the glycosyl hydrolase 31 family.</text>
</comment>
<comment type="catalytic activity">
    <reaction evidence="1">
        <text>Hydrolysis of terminal, non-reducing beta-D-glucosyl residues with release of beta-D-glucose.</text>
        <dbReference type="EC" id="3.2.1.21"/>
    </reaction>
</comment>
<comment type="caution">
    <text evidence="19">The sequence shown here is derived from an EMBL/GenBank/DDBJ whole genome shotgun (WGS) entry which is preliminary data.</text>
</comment>
<proteinExistence type="inferred from homology"/>
<feature type="domain" description="Glycoside hydrolase family 31 TIM barrel" evidence="16">
    <location>
        <begin position="274"/>
        <end position="714"/>
    </location>
</feature>
<dbReference type="EMBL" id="QVQW01000013">
    <property type="protein sequence ID" value="RKU46668.1"/>
    <property type="molecule type" value="Genomic_DNA"/>
</dbReference>
<evidence type="ECO:0000256" key="13">
    <source>
        <dbReference type="ARBA" id="ARBA00025512"/>
    </source>
</evidence>
<dbReference type="Proteomes" id="UP000275385">
    <property type="component" value="Unassembled WGS sequence"/>
</dbReference>